<feature type="transmembrane region" description="Helical" evidence="10">
    <location>
        <begin position="93"/>
        <end position="113"/>
    </location>
</feature>
<dbReference type="EMBL" id="CP117884">
    <property type="protein sequence ID" value="WDF83305.1"/>
    <property type="molecule type" value="Genomic_DNA"/>
</dbReference>
<protein>
    <recommendedName>
        <fullName evidence="10">Fluoride-specific ion channel FluC</fullName>
    </recommendedName>
</protein>
<feature type="transmembrane region" description="Helical" evidence="10">
    <location>
        <begin position="59"/>
        <end position="81"/>
    </location>
</feature>
<evidence type="ECO:0000313" key="12">
    <source>
        <dbReference type="Proteomes" id="UP001220377"/>
    </source>
</evidence>
<evidence type="ECO:0000256" key="4">
    <source>
        <dbReference type="ARBA" id="ARBA00022989"/>
    </source>
</evidence>
<keyword evidence="10" id="KW-0915">Sodium</keyword>
<evidence type="ECO:0000256" key="7">
    <source>
        <dbReference type="ARBA" id="ARBA00035120"/>
    </source>
</evidence>
<keyword evidence="12" id="KW-1185">Reference proteome</keyword>
<dbReference type="Pfam" id="PF02537">
    <property type="entry name" value="CRCB"/>
    <property type="match status" value="1"/>
</dbReference>
<gene>
    <name evidence="10" type="primary">fluC</name>
    <name evidence="10" type="synonym">crcB</name>
    <name evidence="11" type="ORF">PQ472_03435</name>
</gene>
<reference evidence="11 12" key="1">
    <citation type="submission" date="2023-02" db="EMBL/GenBank/DDBJ databases">
        <title>Genome sequence of Lacticaseibacillus sp. KACC 23028.</title>
        <authorList>
            <person name="Kim S."/>
            <person name="Heo J."/>
            <person name="Kwon S.-W."/>
        </authorList>
    </citation>
    <scope>NUCLEOTIDE SEQUENCE [LARGE SCALE GENOMIC DNA]</scope>
    <source>
        <strain evidence="11 12">KACC 23028</strain>
    </source>
</reference>
<evidence type="ECO:0000256" key="5">
    <source>
        <dbReference type="ARBA" id="ARBA00023136"/>
    </source>
</evidence>
<accession>A0ABY7WZG8</accession>
<sequence>MIGLLAVGAGGGAVMRYLLTIWGKARWPAVPLATLIINVTGAFIAGVLAGLMLPADLRLILLTGVCGGYTTFSTFMVDTLITLRGGRRRVAAVYFVATVILGIVALLLGSWIGGLF</sequence>
<keyword evidence="10" id="KW-0406">Ion transport</keyword>
<name>A0ABY7WZG8_9LACO</name>
<feature type="binding site" evidence="10">
    <location>
        <position position="70"/>
    </location>
    <ligand>
        <name>Na(+)</name>
        <dbReference type="ChEBI" id="CHEBI:29101"/>
        <note>structural</note>
    </ligand>
</feature>
<evidence type="ECO:0000256" key="10">
    <source>
        <dbReference type="HAMAP-Rule" id="MF_00454"/>
    </source>
</evidence>
<dbReference type="PANTHER" id="PTHR28259">
    <property type="entry name" value="FLUORIDE EXPORT PROTEIN 1-RELATED"/>
    <property type="match status" value="1"/>
</dbReference>
<keyword evidence="5 10" id="KW-0472">Membrane</keyword>
<keyword evidence="4 10" id="KW-1133">Transmembrane helix</keyword>
<keyword evidence="2 10" id="KW-1003">Cell membrane</keyword>
<comment type="catalytic activity">
    <reaction evidence="8">
        <text>fluoride(in) = fluoride(out)</text>
        <dbReference type="Rhea" id="RHEA:76159"/>
        <dbReference type="ChEBI" id="CHEBI:17051"/>
    </reaction>
    <physiologicalReaction direction="left-to-right" evidence="8">
        <dbReference type="Rhea" id="RHEA:76160"/>
    </physiologicalReaction>
</comment>
<organism evidence="11 12">
    <name type="scientific">Lacticaseibacillus pabuli</name>
    <dbReference type="NCBI Taxonomy" id="3025672"/>
    <lineage>
        <taxon>Bacteria</taxon>
        <taxon>Bacillati</taxon>
        <taxon>Bacillota</taxon>
        <taxon>Bacilli</taxon>
        <taxon>Lactobacillales</taxon>
        <taxon>Lactobacillaceae</taxon>
        <taxon>Lacticaseibacillus</taxon>
    </lineage>
</organism>
<keyword evidence="6 10" id="KW-0407">Ion channel</keyword>
<dbReference type="InterPro" id="IPR003691">
    <property type="entry name" value="FluC"/>
</dbReference>
<evidence type="ECO:0000256" key="9">
    <source>
        <dbReference type="ARBA" id="ARBA00049940"/>
    </source>
</evidence>
<dbReference type="RefSeq" id="WP_274261368.1">
    <property type="nucleotide sequence ID" value="NZ_CP117884.1"/>
</dbReference>
<comment type="activity regulation">
    <text evidence="10">Na(+) is not transported, but it plays an essential structural role and its presence is essential for fluoride channel function.</text>
</comment>
<keyword evidence="3 10" id="KW-0812">Transmembrane</keyword>
<comment type="similarity">
    <text evidence="7 10">Belongs to the fluoride channel Fluc/FEX (TC 1.A.43) family.</text>
</comment>
<evidence type="ECO:0000256" key="6">
    <source>
        <dbReference type="ARBA" id="ARBA00023303"/>
    </source>
</evidence>
<comment type="subcellular location">
    <subcellularLocation>
        <location evidence="1 10">Cell membrane</location>
        <topology evidence="1 10">Multi-pass membrane protein</topology>
    </subcellularLocation>
</comment>
<feature type="binding site" evidence="10">
    <location>
        <position position="67"/>
    </location>
    <ligand>
        <name>Na(+)</name>
        <dbReference type="ChEBI" id="CHEBI:29101"/>
        <note>structural</note>
    </ligand>
</feature>
<evidence type="ECO:0000313" key="11">
    <source>
        <dbReference type="EMBL" id="WDF83305.1"/>
    </source>
</evidence>
<keyword evidence="10" id="KW-0813">Transport</keyword>
<evidence type="ECO:0000256" key="3">
    <source>
        <dbReference type="ARBA" id="ARBA00022692"/>
    </source>
</evidence>
<dbReference type="PANTHER" id="PTHR28259:SF1">
    <property type="entry name" value="FLUORIDE EXPORT PROTEIN 1-RELATED"/>
    <property type="match status" value="1"/>
</dbReference>
<evidence type="ECO:0000256" key="2">
    <source>
        <dbReference type="ARBA" id="ARBA00022475"/>
    </source>
</evidence>
<evidence type="ECO:0000256" key="1">
    <source>
        <dbReference type="ARBA" id="ARBA00004651"/>
    </source>
</evidence>
<comment type="function">
    <text evidence="9 10">Fluoride-specific ion channel. Important for reducing fluoride concentration in the cell, thus reducing its toxicity.</text>
</comment>
<evidence type="ECO:0000256" key="8">
    <source>
        <dbReference type="ARBA" id="ARBA00035585"/>
    </source>
</evidence>
<dbReference type="Proteomes" id="UP001220377">
    <property type="component" value="Chromosome"/>
</dbReference>
<dbReference type="HAMAP" id="MF_00454">
    <property type="entry name" value="FluC"/>
    <property type="match status" value="1"/>
</dbReference>
<keyword evidence="10" id="KW-0479">Metal-binding</keyword>
<feature type="transmembrane region" description="Helical" evidence="10">
    <location>
        <begin position="6"/>
        <end position="23"/>
    </location>
</feature>
<feature type="transmembrane region" description="Helical" evidence="10">
    <location>
        <begin position="30"/>
        <end position="53"/>
    </location>
</feature>
<proteinExistence type="inferred from homology"/>